<keyword evidence="8" id="KW-1185">Reference proteome</keyword>
<gene>
    <name evidence="7" type="ORF">L602_001800000560</name>
</gene>
<dbReference type="EMBL" id="VLJN01000010">
    <property type="protein sequence ID" value="TWG87247.1"/>
    <property type="molecule type" value="Genomic_DNA"/>
</dbReference>
<proteinExistence type="predicted"/>
<dbReference type="Proteomes" id="UP000318141">
    <property type="component" value="Unassembled WGS sequence"/>
</dbReference>
<evidence type="ECO:0000256" key="4">
    <source>
        <dbReference type="ARBA" id="ARBA00023033"/>
    </source>
</evidence>
<keyword evidence="1" id="KW-0285">Flavoprotein</keyword>
<evidence type="ECO:0000256" key="5">
    <source>
        <dbReference type="SAM" id="MobiDB-lite"/>
    </source>
</evidence>
<evidence type="ECO:0000256" key="1">
    <source>
        <dbReference type="ARBA" id="ARBA00022630"/>
    </source>
</evidence>
<evidence type="ECO:0000313" key="7">
    <source>
        <dbReference type="EMBL" id="TWG87247.1"/>
    </source>
</evidence>
<feature type="domain" description="Luciferase-like" evidence="6">
    <location>
        <begin position="73"/>
        <end position="318"/>
    </location>
</feature>
<dbReference type="PANTHER" id="PTHR30011">
    <property type="entry name" value="ALKANESULFONATE MONOOXYGENASE-RELATED"/>
    <property type="match status" value="1"/>
</dbReference>
<dbReference type="Pfam" id="PF00296">
    <property type="entry name" value="Bac_luciferase"/>
    <property type="match status" value="1"/>
</dbReference>
<organism evidence="7 8">
    <name type="scientific">Cupriavidus gilardii J11</name>
    <dbReference type="NCBI Taxonomy" id="936133"/>
    <lineage>
        <taxon>Bacteria</taxon>
        <taxon>Pseudomonadati</taxon>
        <taxon>Pseudomonadota</taxon>
        <taxon>Betaproteobacteria</taxon>
        <taxon>Burkholderiales</taxon>
        <taxon>Burkholderiaceae</taxon>
        <taxon>Cupriavidus</taxon>
    </lineage>
</organism>
<accession>A0A562BPY8</accession>
<evidence type="ECO:0000259" key="6">
    <source>
        <dbReference type="Pfam" id="PF00296"/>
    </source>
</evidence>
<dbReference type="InterPro" id="IPR036661">
    <property type="entry name" value="Luciferase-like_sf"/>
</dbReference>
<dbReference type="GO" id="GO:0004497">
    <property type="term" value="F:monooxygenase activity"/>
    <property type="evidence" value="ECO:0007669"/>
    <property type="project" value="UniProtKB-KW"/>
</dbReference>
<keyword evidence="2" id="KW-0288">FMN</keyword>
<comment type="caution">
    <text evidence="7">The sequence shown here is derived from an EMBL/GenBank/DDBJ whole genome shotgun (WGS) entry which is preliminary data.</text>
</comment>
<dbReference type="InterPro" id="IPR020020">
    <property type="entry name" value="Luciferase-type_oxidoreductase"/>
</dbReference>
<evidence type="ECO:0000313" key="8">
    <source>
        <dbReference type="Proteomes" id="UP000318141"/>
    </source>
</evidence>
<keyword evidence="3" id="KW-0560">Oxidoreductase</keyword>
<dbReference type="InterPro" id="IPR011251">
    <property type="entry name" value="Luciferase-like_dom"/>
</dbReference>
<dbReference type="NCBIfam" id="TIGR03571">
    <property type="entry name" value="lucif_BA3436"/>
    <property type="match status" value="1"/>
</dbReference>
<dbReference type="PANTHER" id="PTHR30011:SF16">
    <property type="entry name" value="C2H2 FINGER DOMAIN TRANSCRIPTION FACTOR (EUROFUNG)-RELATED"/>
    <property type="match status" value="1"/>
</dbReference>
<dbReference type="Gene3D" id="3.20.20.30">
    <property type="entry name" value="Luciferase-like domain"/>
    <property type="match status" value="1"/>
</dbReference>
<keyword evidence="4" id="KW-0503">Monooxygenase</keyword>
<protein>
    <submittedName>
        <fullName evidence="7">Luciferase-type oxidoreductase</fullName>
    </submittedName>
</protein>
<name>A0A562BPY8_9BURK</name>
<evidence type="ECO:0000256" key="2">
    <source>
        <dbReference type="ARBA" id="ARBA00022643"/>
    </source>
</evidence>
<evidence type="ECO:0000256" key="3">
    <source>
        <dbReference type="ARBA" id="ARBA00023002"/>
    </source>
</evidence>
<dbReference type="GO" id="GO:0016705">
    <property type="term" value="F:oxidoreductase activity, acting on paired donors, with incorporation or reduction of molecular oxygen"/>
    <property type="evidence" value="ECO:0007669"/>
    <property type="project" value="InterPro"/>
</dbReference>
<feature type="region of interest" description="Disordered" evidence="5">
    <location>
        <begin position="1"/>
        <end position="46"/>
    </location>
</feature>
<dbReference type="OrthoDB" id="7239898at2"/>
<dbReference type="InterPro" id="IPR051260">
    <property type="entry name" value="Diverse_substr_monoxygenases"/>
</dbReference>
<sequence length="383" mass="40856">MAIRPNGPAGANALNDPDARNAPNALNDVNDVNGSNATHDGKAPDAIGPVEQRIFREGQLTIGLTLPLLPPGTAEVDLHAQLALAERADALGFDALWIRDVPLNSPDYPDPVGHSDPWVLIGALAVRTHRIALITGAIVLTLRHPLHVAKAAASASALSGGRLVLGLGSGDRPAEYAAFGRQTEARRTLFRSHWETVAAALGPDARVIPDLVPPRPQADDGTENAPAGRGEAARFSLLPRPVAPVPMLAVGSAGQSVDWIARHAIGWATYHREPEVQRERYQLWRRAVERVTPDAFRSFTVAMRVELADNPRHAPEPLGLGYRVGSRALVDVLAQLRDRGTHHVALNLTGYGRPQAHMLEELAASVLPAFRPSPDAASSIPAA</sequence>
<reference evidence="7 8" key="1">
    <citation type="submission" date="2019-07" db="EMBL/GenBank/DDBJ databases">
        <title>Genome sequencing of lignin-degrading bacterial isolates.</title>
        <authorList>
            <person name="Gladden J."/>
        </authorList>
    </citation>
    <scope>NUCLEOTIDE SEQUENCE [LARGE SCALE GENOMIC DNA]</scope>
    <source>
        <strain evidence="7 8">J11</strain>
    </source>
</reference>
<dbReference type="AlphaFoldDB" id="A0A562BPY8"/>
<dbReference type="SUPFAM" id="SSF51679">
    <property type="entry name" value="Bacterial luciferase-like"/>
    <property type="match status" value="1"/>
</dbReference>